<evidence type="ECO:0000256" key="10">
    <source>
        <dbReference type="ARBA" id="ARBA00030772"/>
    </source>
</evidence>
<keyword evidence="12" id="KW-1185">Reference proteome</keyword>
<dbReference type="EMBL" id="JACHKA010000001">
    <property type="protein sequence ID" value="MBB5985415.1"/>
    <property type="molecule type" value="Genomic_DNA"/>
</dbReference>
<protein>
    <recommendedName>
        <fullName evidence="3">Type II secretion system protein N</fullName>
    </recommendedName>
    <alternativeName>
        <fullName evidence="10">General secretion pathway protein N</fullName>
    </alternativeName>
</protein>
<evidence type="ECO:0000256" key="2">
    <source>
        <dbReference type="ARBA" id="ARBA00007208"/>
    </source>
</evidence>
<keyword evidence="9" id="KW-0472">Membrane</keyword>
<evidence type="ECO:0000256" key="7">
    <source>
        <dbReference type="ARBA" id="ARBA00022692"/>
    </source>
</evidence>
<evidence type="ECO:0000313" key="11">
    <source>
        <dbReference type="EMBL" id="MBB5985415.1"/>
    </source>
</evidence>
<evidence type="ECO:0000256" key="8">
    <source>
        <dbReference type="ARBA" id="ARBA00022927"/>
    </source>
</evidence>
<keyword evidence="7" id="KW-0812">Transmembrane</keyword>
<keyword evidence="4" id="KW-0813">Transport</keyword>
<comment type="caution">
    <text evidence="11">The sequence shown here is derived from an EMBL/GenBank/DDBJ whole genome shotgun (WGS) entry which is preliminary data.</text>
</comment>
<reference evidence="11 12" key="1">
    <citation type="submission" date="2020-08" db="EMBL/GenBank/DDBJ databases">
        <title>Exploring microbial biodiversity for novel pathways involved in the catabolism of aromatic compounds derived from lignin.</title>
        <authorList>
            <person name="Elkins J."/>
        </authorList>
    </citation>
    <scope>NUCLEOTIDE SEQUENCE [LARGE SCALE GENOMIC DNA]</scope>
    <source>
        <strain evidence="11 12">B1D3A</strain>
    </source>
</reference>
<evidence type="ECO:0000313" key="12">
    <source>
        <dbReference type="Proteomes" id="UP001138540"/>
    </source>
</evidence>
<accession>A0ABR6NDQ8</accession>
<keyword evidence="5" id="KW-1003">Cell membrane</keyword>
<name>A0ABR6NDQ8_9SPHN</name>
<dbReference type="Pfam" id="PF01203">
    <property type="entry name" value="T2SSN"/>
    <property type="match status" value="1"/>
</dbReference>
<organism evidence="11 12">
    <name type="scientific">Sphingobium lignivorans</name>
    <dbReference type="NCBI Taxonomy" id="2735886"/>
    <lineage>
        <taxon>Bacteria</taxon>
        <taxon>Pseudomonadati</taxon>
        <taxon>Pseudomonadota</taxon>
        <taxon>Alphaproteobacteria</taxon>
        <taxon>Sphingomonadales</taxon>
        <taxon>Sphingomonadaceae</taxon>
        <taxon>Sphingobium</taxon>
    </lineage>
</organism>
<dbReference type="Proteomes" id="UP001138540">
    <property type="component" value="Unassembled WGS sequence"/>
</dbReference>
<gene>
    <name evidence="11" type="ORF">HNP60_001389</name>
</gene>
<keyword evidence="6" id="KW-0997">Cell inner membrane</keyword>
<comment type="similarity">
    <text evidence="2">Belongs to the GSP N family.</text>
</comment>
<evidence type="ECO:0000256" key="3">
    <source>
        <dbReference type="ARBA" id="ARBA00021563"/>
    </source>
</evidence>
<dbReference type="InterPro" id="IPR022792">
    <property type="entry name" value="T2SS_protein-GspN"/>
</dbReference>
<keyword evidence="8" id="KW-0653">Protein transport</keyword>
<evidence type="ECO:0000256" key="6">
    <source>
        <dbReference type="ARBA" id="ARBA00022519"/>
    </source>
</evidence>
<evidence type="ECO:0000256" key="9">
    <source>
        <dbReference type="ARBA" id="ARBA00023136"/>
    </source>
</evidence>
<evidence type="ECO:0000256" key="4">
    <source>
        <dbReference type="ARBA" id="ARBA00022448"/>
    </source>
</evidence>
<dbReference type="RefSeq" id="WP_184151777.1">
    <property type="nucleotide sequence ID" value="NZ_JACHKA010000001.1"/>
</dbReference>
<evidence type="ECO:0000256" key="1">
    <source>
        <dbReference type="ARBA" id="ARBA00004533"/>
    </source>
</evidence>
<proteinExistence type="inferred from homology"/>
<evidence type="ECO:0000256" key="5">
    <source>
        <dbReference type="ARBA" id="ARBA00022475"/>
    </source>
</evidence>
<sequence>MIGWTRTTRVKIMLVIILAIGMLITWPLRAAFSIFELKEMGVAARSLRGPIWWGGAEELQVRGVNIGTVDVFLNPVQLLIGRVRIDVARRRGNADDIAGAFTIGFGRRGIDDVTGALALAAPLAPLPVSRVEFEDLTVHFTGGLCTRAEGQVRARVPALISGLALSNGFSGQARCAGDVVELPLASQSGQEQLNIRIKSDGSYEAAMRVRTSDPLLIAALGANGFRPVGDEQILRTVGRL</sequence>
<comment type="subcellular location">
    <subcellularLocation>
        <location evidence="1">Cell inner membrane</location>
    </subcellularLocation>
</comment>